<evidence type="ECO:0000313" key="2">
    <source>
        <dbReference type="Proteomes" id="UP000253606"/>
    </source>
</evidence>
<gene>
    <name evidence="1" type="ORF">ACPOL_6867</name>
</gene>
<keyword evidence="1" id="KW-0614">Plasmid</keyword>
<geneLocation type="plasmid" evidence="2">
    <name>pacpol2</name>
</geneLocation>
<organism evidence="1 2">
    <name type="scientific">Acidisarcina polymorpha</name>
    <dbReference type="NCBI Taxonomy" id="2211140"/>
    <lineage>
        <taxon>Bacteria</taxon>
        <taxon>Pseudomonadati</taxon>
        <taxon>Acidobacteriota</taxon>
        <taxon>Terriglobia</taxon>
        <taxon>Terriglobales</taxon>
        <taxon>Acidobacteriaceae</taxon>
        <taxon>Acidisarcina</taxon>
    </lineage>
</organism>
<proteinExistence type="predicted"/>
<evidence type="ECO:0000313" key="1">
    <source>
        <dbReference type="EMBL" id="AXC16075.1"/>
    </source>
</evidence>
<sequence length="63" mass="7026">MPPTPSPLVIEAQRLDGGVIVTFDDGRCAVYSAILLYATLPQAQEVLECDWKEDYLTLSKPMR</sequence>
<dbReference type="EMBL" id="CP030842">
    <property type="protein sequence ID" value="AXC16075.1"/>
    <property type="molecule type" value="Genomic_DNA"/>
</dbReference>
<dbReference type="AlphaFoldDB" id="A0A2Z5GBU5"/>
<reference evidence="1 2" key="1">
    <citation type="journal article" date="2018" name="Front. Microbiol.">
        <title>Hydrolytic Capabilities as a Key to Environmental Success: Chitinolytic and Cellulolytic Acidobacteria From Acidic Sub-arctic Soils and Boreal Peatlands.</title>
        <authorList>
            <person name="Belova S.E."/>
            <person name="Ravin N.V."/>
            <person name="Pankratov T.A."/>
            <person name="Rakitin A.L."/>
            <person name="Ivanova A.A."/>
            <person name="Beletsky A.V."/>
            <person name="Mardanov A.V."/>
            <person name="Sinninghe Damste J.S."/>
            <person name="Dedysh S.N."/>
        </authorList>
    </citation>
    <scope>NUCLEOTIDE SEQUENCE [LARGE SCALE GENOMIC DNA]</scope>
    <source>
        <strain evidence="1 2">SBC82</strain>
        <plasmid evidence="2">pacpol2</plasmid>
    </source>
</reference>
<dbReference type="Proteomes" id="UP000253606">
    <property type="component" value="Plasmid pACPOL2"/>
</dbReference>
<keyword evidence="2" id="KW-1185">Reference proteome</keyword>
<dbReference type="KEGG" id="abas:ACPOL_6867"/>
<protein>
    <submittedName>
        <fullName evidence="1">Uncharacterized protein</fullName>
    </submittedName>
</protein>
<accession>A0A2Z5GBU5</accession>
<name>A0A2Z5GBU5_9BACT</name>